<dbReference type="SMART" id="SM00248">
    <property type="entry name" value="ANK"/>
    <property type="match status" value="5"/>
</dbReference>
<dbReference type="EMBL" id="JANIEX010000100">
    <property type="protein sequence ID" value="KAJ3573522.1"/>
    <property type="molecule type" value="Genomic_DNA"/>
</dbReference>
<reference evidence="5" key="1">
    <citation type="submission" date="2022-07" db="EMBL/GenBank/DDBJ databases">
        <title>Genome Sequence of Leucocoprinus birnbaumii.</title>
        <authorList>
            <person name="Buettner E."/>
        </authorList>
    </citation>
    <scope>NUCLEOTIDE SEQUENCE</scope>
    <source>
        <strain evidence="5">VT141</strain>
    </source>
</reference>
<protein>
    <recommendedName>
        <fullName evidence="7">Ankyrin</fullName>
    </recommendedName>
</protein>
<dbReference type="InterPro" id="IPR036770">
    <property type="entry name" value="Ankyrin_rpt-contain_sf"/>
</dbReference>
<feature type="repeat" description="ANK" evidence="3">
    <location>
        <begin position="95"/>
        <end position="127"/>
    </location>
</feature>
<feature type="compositionally biased region" description="Basic residues" evidence="4">
    <location>
        <begin position="623"/>
        <end position="635"/>
    </location>
</feature>
<dbReference type="Pfam" id="PF13637">
    <property type="entry name" value="Ank_4"/>
    <property type="match status" value="1"/>
</dbReference>
<sequence length="1078" mass="116946">MASPPISNRCDLHRAALNGDDEAVIRALETAADVNALDDEGRTPIMCAVAGDRWQDIDASDASFMTPKRLNAIRIMLDQPQITLHCLNAPHAATNGVIPLSMAAWLNFPQLVELLLEESADTVSVDGLDAHGATALMFSGILSRKEHSQLTPTSDFQMQHVIIAYKSSSFSSPMARDPISGTVISAHQSSTRFPTRKSYGSVRVFSGVIVGARARRLKSADSVKLSINACSESTVEELLSLARCSLPSLSKISSNVLIEPPPSSAFASTALSRSIKTIVSTLSNPPDIPFLRSLLFSPALPTSSSSALYPLSVPILVNRPDERGWSVIHHACSFTVLGSSSPSKTSASQGKIPEIEVLDILYLAGADVSLFTSQEHYTPLHILAKTSASVPSTISSVVKEQIRDFVTHLVRDLGAPLGARDKHDETCLHIAAEYGASKVVMDILLDLDRVMNDGRVSKMKNARGLLAAELVTKPELLDSFTAMKEKMDVATIRRGSVSSALSDNTLRGSEKHLSLAAVIVDELGTALPVPVGDVEPSDPLDIDPIEKTQSLLACMRSPMPTQAALDQMEATADALVKYFLAKIASARKEVDNAKRRRETVRANARALGSSLYAHSQPQAFGRKTVKKRKSWKHMHRESEDSQMTRVSSSSDVDASYVDVGIQTGVAASGKRENGGTIKAHGYGHAQGWTEWFEGLMHTEDFGTVRRKKDRKDKKAMDWEGGGIAGDFGWSDKPKTEKEKEKGTISGAHRFKNWWKKVVVGHESQPHSSKSKSGSNEKLASASMTRLELVRDIQDPAVCPVGRELKFQAPATWISGSFSSLALPEAGDGHVSPQSLVMQQRSALVLAEHAERQGEWMIGKALRTAPVVLSAVKKDLERIEFALMNAEECLKGAEANVERIGRVLTRALKKRRLLVEELARSRTSTPTQLTTRHSNVSLRRKQSRTSEGSPTSIAPSSPGSPGFLGYSLTLSLRPSYSSIASAASDCSIFTTTSIKTDASNVTVSGKHHYSAQQVSGSSQDVMYSPLGGGDDDETRTMRRLLLRRIEAQLRASYDEVDKVSGWISIVQDVVAGVKRRTYL</sequence>
<dbReference type="PROSITE" id="PS50088">
    <property type="entry name" value="ANK_REPEAT"/>
    <property type="match status" value="2"/>
</dbReference>
<keyword evidence="6" id="KW-1185">Reference proteome</keyword>
<evidence type="ECO:0000256" key="1">
    <source>
        <dbReference type="ARBA" id="ARBA00022737"/>
    </source>
</evidence>
<evidence type="ECO:0000256" key="4">
    <source>
        <dbReference type="SAM" id="MobiDB-lite"/>
    </source>
</evidence>
<feature type="region of interest" description="Disordered" evidence="4">
    <location>
        <begin position="622"/>
        <end position="649"/>
    </location>
</feature>
<evidence type="ECO:0000313" key="6">
    <source>
        <dbReference type="Proteomes" id="UP001213000"/>
    </source>
</evidence>
<accession>A0AAD5YXC0</accession>
<evidence type="ECO:0000313" key="5">
    <source>
        <dbReference type="EMBL" id="KAJ3573522.1"/>
    </source>
</evidence>
<proteinExistence type="predicted"/>
<dbReference type="AlphaFoldDB" id="A0AAD5YXC0"/>
<feature type="region of interest" description="Disordered" evidence="4">
    <location>
        <begin position="918"/>
        <end position="957"/>
    </location>
</feature>
<feature type="compositionally biased region" description="Polar residues" evidence="4">
    <location>
        <begin position="920"/>
        <end position="936"/>
    </location>
</feature>
<keyword evidence="1" id="KW-0677">Repeat</keyword>
<dbReference type="PANTHER" id="PTHR24161">
    <property type="entry name" value="ANK_REP_REGION DOMAIN-CONTAINING PROTEIN-RELATED"/>
    <property type="match status" value="1"/>
</dbReference>
<dbReference type="SUPFAM" id="SSF48403">
    <property type="entry name" value="Ankyrin repeat"/>
    <property type="match status" value="2"/>
</dbReference>
<organism evidence="5 6">
    <name type="scientific">Leucocoprinus birnbaumii</name>
    <dbReference type="NCBI Taxonomy" id="56174"/>
    <lineage>
        <taxon>Eukaryota</taxon>
        <taxon>Fungi</taxon>
        <taxon>Dikarya</taxon>
        <taxon>Basidiomycota</taxon>
        <taxon>Agaricomycotina</taxon>
        <taxon>Agaricomycetes</taxon>
        <taxon>Agaricomycetidae</taxon>
        <taxon>Agaricales</taxon>
        <taxon>Agaricineae</taxon>
        <taxon>Agaricaceae</taxon>
        <taxon>Leucocoprinus</taxon>
    </lineage>
</organism>
<dbReference type="InterPro" id="IPR002110">
    <property type="entry name" value="Ankyrin_rpt"/>
</dbReference>
<gene>
    <name evidence="5" type="ORF">NP233_g2373</name>
</gene>
<dbReference type="Proteomes" id="UP001213000">
    <property type="component" value="Unassembled WGS sequence"/>
</dbReference>
<name>A0AAD5YXC0_9AGAR</name>
<keyword evidence="2 3" id="KW-0040">ANK repeat</keyword>
<dbReference type="PANTHER" id="PTHR24161:SF124">
    <property type="entry name" value="TRANSIENT RECEPTOR POTENTIAL CHANNEL PYREXIA"/>
    <property type="match status" value="1"/>
</dbReference>
<comment type="caution">
    <text evidence="5">The sequence shown here is derived from an EMBL/GenBank/DDBJ whole genome shotgun (WGS) entry which is preliminary data.</text>
</comment>
<evidence type="ECO:0008006" key="7">
    <source>
        <dbReference type="Google" id="ProtNLM"/>
    </source>
</evidence>
<evidence type="ECO:0000256" key="3">
    <source>
        <dbReference type="PROSITE-ProRule" id="PRU00023"/>
    </source>
</evidence>
<feature type="compositionally biased region" description="Polar residues" evidence="4">
    <location>
        <begin position="944"/>
        <end position="957"/>
    </location>
</feature>
<evidence type="ECO:0000256" key="2">
    <source>
        <dbReference type="ARBA" id="ARBA00023043"/>
    </source>
</evidence>
<feature type="repeat" description="ANK" evidence="3">
    <location>
        <begin position="7"/>
        <end position="39"/>
    </location>
</feature>
<dbReference type="Gene3D" id="1.25.40.20">
    <property type="entry name" value="Ankyrin repeat-containing domain"/>
    <property type="match status" value="2"/>
</dbReference>